<dbReference type="EMBL" id="CP034158">
    <property type="protein sequence ID" value="AZI67650.1"/>
    <property type="molecule type" value="Genomic_DNA"/>
</dbReference>
<organism evidence="1 2">
    <name type="scientific">Kaistella daneshvariae</name>
    <dbReference type="NCBI Taxonomy" id="2487074"/>
    <lineage>
        <taxon>Bacteria</taxon>
        <taxon>Pseudomonadati</taxon>
        <taxon>Bacteroidota</taxon>
        <taxon>Flavobacteriia</taxon>
        <taxon>Flavobacteriales</taxon>
        <taxon>Weeksellaceae</taxon>
        <taxon>Chryseobacterium group</taxon>
        <taxon>Kaistella</taxon>
    </lineage>
</organism>
<evidence type="ECO:0000313" key="2">
    <source>
        <dbReference type="Proteomes" id="UP000274483"/>
    </source>
</evidence>
<gene>
    <name evidence="1" type="ORF">EIB71_08225</name>
</gene>
<dbReference type="NCBIfam" id="TIGR01200">
    <property type="entry name" value="GLPGLI"/>
    <property type="match status" value="1"/>
</dbReference>
<protein>
    <submittedName>
        <fullName evidence="1">GLPGLI family protein</fullName>
    </submittedName>
</protein>
<keyword evidence="2" id="KW-1185">Reference proteome</keyword>
<dbReference type="InterPro" id="IPR005901">
    <property type="entry name" value="GLPGLI"/>
</dbReference>
<accession>A0ABM7C9J1</accession>
<dbReference type="Pfam" id="PF09697">
    <property type="entry name" value="Porph_ging"/>
    <property type="match status" value="1"/>
</dbReference>
<dbReference type="Proteomes" id="UP000274483">
    <property type="component" value="Chromosome"/>
</dbReference>
<sequence>MRHILTLMLILFTGHLFKSQNLLVQYEYTKQKNKVDTTRIKGLYFLNIAGSESLFFSQAQYVADSIIASDRRLGKKTDFKKLPNDLLESFVKKNRDLKTTTFYSNGLIENDFQYTESFNFNWKIATTRKKVLGYNATLAKTFYAGREYHAYFTEEIPISEGPYKFYGLPGLILEICDSEVLHCFKLSGMQMGSTGKLVDLSGHKFIMTTREKFIAVKKQNGENPMQRMYELMSSTGITETTDKNGNIVDIRKLVEKTQKSLQERYKKFNEIEL</sequence>
<proteinExistence type="predicted"/>
<reference evidence="1 2" key="1">
    <citation type="submission" date="2018-11" db="EMBL/GenBank/DDBJ databases">
        <title>Proposal to divide the Flavobacteriaceae and reorganize its genera based on Amino Acid Identity values calculated from whole genome sequences.</title>
        <authorList>
            <person name="Nicholson A.C."/>
            <person name="Gulvik C.A."/>
            <person name="Whitney A.M."/>
            <person name="Humrighouse B.W."/>
            <person name="Bell M."/>
            <person name="Holmes B."/>
            <person name="Steigerwalt A.G."/>
            <person name="Villarma A."/>
            <person name="Sheth M."/>
            <person name="Batra D."/>
            <person name="Pryor J."/>
            <person name="Bernardet J.-F."/>
            <person name="Hugo C."/>
            <person name="Kampfer P."/>
            <person name="Newman J.D."/>
            <person name="McQuiston J.R."/>
        </authorList>
    </citation>
    <scope>NUCLEOTIDE SEQUENCE [LARGE SCALE GENOMIC DNA]</scope>
    <source>
        <strain evidence="1 2">H3001</strain>
    </source>
</reference>
<dbReference type="RefSeq" id="WP_124758033.1">
    <property type="nucleotide sequence ID" value="NZ_CBCRWA010000001.1"/>
</dbReference>
<evidence type="ECO:0000313" key="1">
    <source>
        <dbReference type="EMBL" id="AZI67650.1"/>
    </source>
</evidence>
<name>A0ABM7C9J1_9FLAO</name>